<dbReference type="Proteomes" id="UP000668060">
    <property type="component" value="Unassembled WGS sequence"/>
</dbReference>
<dbReference type="SUPFAM" id="SSF51735">
    <property type="entry name" value="NAD(P)-binding Rossmann-fold domains"/>
    <property type="match status" value="1"/>
</dbReference>
<reference evidence="3" key="1">
    <citation type="journal article" date="2021" name="Front. Mar. Sci.">
        <title>Genomes of Diverse Isolates of Prochlorococcus High-Light-Adapted Clade II in the Western Pacific Ocean.</title>
        <authorList>
            <person name="Yan W."/>
            <person name="Feng X."/>
            <person name="Zhang W."/>
            <person name="Nawaz M.Z."/>
            <person name="Luo T."/>
            <person name="Zhang R."/>
            <person name="Jiao N."/>
        </authorList>
    </citation>
    <scope>NUCLEOTIDE SEQUENCE</scope>
    <source>
        <strain evidence="3">CUG1433</strain>
    </source>
</reference>
<dbReference type="EMBL" id="JAEPLN010000001">
    <property type="protein sequence ID" value="MBO6971837.1"/>
    <property type="molecule type" value="Genomic_DNA"/>
</dbReference>
<dbReference type="PANTHER" id="PTHR43574">
    <property type="entry name" value="EPIMERASE-RELATED"/>
    <property type="match status" value="1"/>
</dbReference>
<organism evidence="3 4">
    <name type="scientific">Prochlorococcus marinus CUG1433</name>
    <dbReference type="NCBI Taxonomy" id="2774506"/>
    <lineage>
        <taxon>Bacteria</taxon>
        <taxon>Bacillati</taxon>
        <taxon>Cyanobacteriota</taxon>
        <taxon>Cyanophyceae</taxon>
        <taxon>Synechococcales</taxon>
        <taxon>Prochlorococcaceae</taxon>
        <taxon>Prochlorococcus</taxon>
    </lineage>
</organism>
<dbReference type="PRINTS" id="PR01713">
    <property type="entry name" value="NUCEPIMERASE"/>
</dbReference>
<dbReference type="AlphaFoldDB" id="A0A9D9G2F4"/>
<dbReference type="Gene3D" id="3.40.50.720">
    <property type="entry name" value="NAD(P)-binding Rossmann-like Domain"/>
    <property type="match status" value="1"/>
</dbReference>
<name>A0A9D9G2F4_PROMR</name>
<gene>
    <name evidence="3" type="ORF">JJ842_07925</name>
</gene>
<sequence>MGKIIFVTGSAGFIGFHLSKLLIDEGNIVIGIDSITNYYDVELKLSRLRILRQNKNFVEEKLDIKNHHLLEDIFKNYKPQYVIHLAAQAGVRYSIENPRSYLDSNIVGTFNILELIKKYNVSHTLIASTSSVYGSNTEMPFEEKQKTETQMSFYAATKKSCEIMSHSFSHIHNLPITNFRFFTVYGPWGRPDMALFKFVKAIKENKPIDVYNNGLMKRDFTYISDLVKSISLLIKCIPERGVKKTKSDSLSPIAPWRVVNIGNSSSQNLSDFISEIEKNLNCKATKNLMPMQQGDVKETFADCNLLYELTGFKPNTSIKEGIKEFCDWYSNYYKNI</sequence>
<dbReference type="InterPro" id="IPR016040">
    <property type="entry name" value="NAD(P)-bd_dom"/>
</dbReference>
<dbReference type="InterPro" id="IPR036291">
    <property type="entry name" value="NAD(P)-bd_dom_sf"/>
</dbReference>
<dbReference type="Gene3D" id="3.90.25.10">
    <property type="entry name" value="UDP-galactose 4-epimerase, domain 1"/>
    <property type="match status" value="1"/>
</dbReference>
<feature type="domain" description="NAD(P)-binding" evidence="2">
    <location>
        <begin position="6"/>
        <end position="324"/>
    </location>
</feature>
<protein>
    <submittedName>
        <fullName evidence="3">GDP-mannose 4,6-dehydratase</fullName>
    </submittedName>
</protein>
<evidence type="ECO:0000313" key="3">
    <source>
        <dbReference type="EMBL" id="MBO6971837.1"/>
    </source>
</evidence>
<evidence type="ECO:0000313" key="4">
    <source>
        <dbReference type="Proteomes" id="UP000668060"/>
    </source>
</evidence>
<evidence type="ECO:0000256" key="1">
    <source>
        <dbReference type="ARBA" id="ARBA00023027"/>
    </source>
</evidence>
<dbReference type="Pfam" id="PF16363">
    <property type="entry name" value="GDP_Man_Dehyd"/>
    <property type="match status" value="1"/>
</dbReference>
<accession>A0A9D9G2F4</accession>
<proteinExistence type="predicted"/>
<keyword evidence="1" id="KW-0520">NAD</keyword>
<evidence type="ECO:0000259" key="2">
    <source>
        <dbReference type="Pfam" id="PF16363"/>
    </source>
</evidence>
<comment type="caution">
    <text evidence="3">The sequence shown here is derived from an EMBL/GenBank/DDBJ whole genome shotgun (WGS) entry which is preliminary data.</text>
</comment>